<sequence>MADQVMIILQGLPGAGKSTWAAAWRDAAPQRREVVNRDQIRFELFGVYSGLTAEQEAVVSDIESLRGDRALGAGLSVVVDATNLESAHREVWVMQAARHGVRAEVVTIDTSLQECLRRNRSRGAAGGRLVPEDIIRGMAAAAECF</sequence>
<dbReference type="Proteomes" id="UP000077143">
    <property type="component" value="Plasmid pMYC1"/>
</dbReference>
<evidence type="ECO:0000313" key="2">
    <source>
        <dbReference type="Proteomes" id="UP000077143"/>
    </source>
</evidence>
<accession>A0A172UWB5</accession>
<geneLocation type="plasmid" evidence="2">
    <name>pmyc1</name>
</geneLocation>
<organism evidence="1 2">
    <name type="scientific">Mycobacterium adipatum</name>
    <dbReference type="NCBI Taxonomy" id="1682113"/>
    <lineage>
        <taxon>Bacteria</taxon>
        <taxon>Bacillati</taxon>
        <taxon>Actinomycetota</taxon>
        <taxon>Actinomycetes</taxon>
        <taxon>Mycobacteriales</taxon>
        <taxon>Mycobacteriaceae</taxon>
        <taxon>Mycobacterium</taxon>
    </lineage>
</organism>
<dbReference type="InterPro" id="IPR027417">
    <property type="entry name" value="P-loop_NTPase"/>
</dbReference>
<dbReference type="KEGG" id="madi:A7U43_27675"/>
<name>A0A172UWB5_9MYCO</name>
<dbReference type="AlphaFoldDB" id="A0A172UWB5"/>
<protein>
    <recommendedName>
        <fullName evidence="3">ATP-binding protein</fullName>
    </recommendedName>
</protein>
<keyword evidence="1" id="KW-0614">Plasmid</keyword>
<dbReference type="Pfam" id="PF13671">
    <property type="entry name" value="AAA_33"/>
    <property type="match status" value="1"/>
</dbReference>
<dbReference type="RefSeq" id="WP_068003908.1">
    <property type="nucleotide sequence ID" value="NZ_CP015597.1"/>
</dbReference>
<dbReference type="OrthoDB" id="7592866at2"/>
<keyword evidence="2" id="KW-1185">Reference proteome</keyword>
<dbReference type="Gene3D" id="3.40.50.300">
    <property type="entry name" value="P-loop containing nucleotide triphosphate hydrolases"/>
    <property type="match status" value="1"/>
</dbReference>
<dbReference type="PIRSF" id="PIRSF037081">
    <property type="entry name" value="P-loop_All4644_prd"/>
    <property type="match status" value="1"/>
</dbReference>
<reference evidence="1 2" key="1">
    <citation type="submission" date="2016-05" db="EMBL/GenBank/DDBJ databases">
        <title>Complete genome sequence of a phthalic acid esters degrading Mycobacterium sp. YC-RL4.</title>
        <authorList>
            <person name="Ren L."/>
            <person name="Fan S."/>
            <person name="Ruth N."/>
            <person name="Jia Y."/>
            <person name="Wang J."/>
            <person name="Qiao C."/>
        </authorList>
    </citation>
    <scope>NUCLEOTIDE SEQUENCE [LARGE SCALE GENOMIC DNA]</scope>
    <source>
        <strain evidence="1 2">YC-RL4</strain>
        <plasmid evidence="2">pmyc1</plasmid>
    </source>
</reference>
<gene>
    <name evidence="1" type="ORF">A7U43_27675</name>
</gene>
<dbReference type="SUPFAM" id="SSF52540">
    <property type="entry name" value="P-loop containing nucleoside triphosphate hydrolases"/>
    <property type="match status" value="1"/>
</dbReference>
<proteinExistence type="predicted"/>
<evidence type="ECO:0008006" key="3">
    <source>
        <dbReference type="Google" id="ProtNLM"/>
    </source>
</evidence>
<dbReference type="InterPro" id="IPR017101">
    <property type="entry name" value="P-loop_ATP/GTP-bd_All4644_prd"/>
</dbReference>
<evidence type="ECO:0000313" key="1">
    <source>
        <dbReference type="EMBL" id="ANE83325.1"/>
    </source>
</evidence>
<dbReference type="EMBL" id="CP015597">
    <property type="protein sequence ID" value="ANE83325.1"/>
    <property type="molecule type" value="Genomic_DNA"/>
</dbReference>